<accession>A0A2B7YBK2</accession>
<name>A0A2B7YBK2_POLH7</name>
<evidence type="ECO:0000256" key="1">
    <source>
        <dbReference type="SAM" id="MobiDB-lite"/>
    </source>
</evidence>
<sequence length="307" mass="33762">MAQFVDLKDGYLDDVFHVFDAHNHPIVLVEECALMWMGVPANPTDYDFLIRSPQLDTILTALLASGAWEITPQSLPERAADQCVNSVPRLRRTSAGGQLTISLWPENIYFLSVDADSSSNGGDNDDENGGIVPVPNVVAWNFSLVQESLDPGPSVSGSITRSRLEARGTRVVPKVLAQSENTSTIYIPTILRMLEALLDQDRQHGMHTQAPPRSNRVSGHISSLIRALFLEQSHQRDKLLPYISDRNHTSLEARLAGFKRRRMSVLEGLGGGGINGGAMGGQKKERRSGSISQPLKPDFKYRSGYQS</sequence>
<dbReference type="Proteomes" id="UP000224634">
    <property type="component" value="Unassembled WGS sequence"/>
</dbReference>
<proteinExistence type="predicted"/>
<reference evidence="2 3" key="1">
    <citation type="submission" date="2017-10" db="EMBL/GenBank/DDBJ databases">
        <title>Comparative genomics in systemic dimorphic fungi from Ajellomycetaceae.</title>
        <authorList>
            <person name="Munoz J.F."/>
            <person name="Mcewen J.G."/>
            <person name="Clay O.K."/>
            <person name="Cuomo C.A."/>
        </authorList>
    </citation>
    <scope>NUCLEOTIDE SEQUENCE [LARGE SCALE GENOMIC DNA]</scope>
    <source>
        <strain evidence="2 3">UAMH7299</strain>
    </source>
</reference>
<dbReference type="AlphaFoldDB" id="A0A2B7YBK2"/>
<protein>
    <submittedName>
        <fullName evidence="2">Uncharacterized protein</fullName>
    </submittedName>
</protein>
<dbReference type="EMBL" id="PDNA01000035">
    <property type="protein sequence ID" value="PGH21444.1"/>
    <property type="molecule type" value="Genomic_DNA"/>
</dbReference>
<organism evidence="2 3">
    <name type="scientific">Polytolypa hystricis (strain UAMH7299)</name>
    <dbReference type="NCBI Taxonomy" id="1447883"/>
    <lineage>
        <taxon>Eukaryota</taxon>
        <taxon>Fungi</taxon>
        <taxon>Dikarya</taxon>
        <taxon>Ascomycota</taxon>
        <taxon>Pezizomycotina</taxon>
        <taxon>Eurotiomycetes</taxon>
        <taxon>Eurotiomycetidae</taxon>
        <taxon>Onygenales</taxon>
        <taxon>Onygenales incertae sedis</taxon>
        <taxon>Polytolypa</taxon>
    </lineage>
</organism>
<evidence type="ECO:0000313" key="3">
    <source>
        <dbReference type="Proteomes" id="UP000224634"/>
    </source>
</evidence>
<feature type="region of interest" description="Disordered" evidence="1">
    <location>
        <begin position="269"/>
        <end position="307"/>
    </location>
</feature>
<feature type="compositionally biased region" description="Gly residues" evidence="1">
    <location>
        <begin position="269"/>
        <end position="280"/>
    </location>
</feature>
<keyword evidence="3" id="KW-1185">Reference proteome</keyword>
<evidence type="ECO:0000313" key="2">
    <source>
        <dbReference type="EMBL" id="PGH21444.1"/>
    </source>
</evidence>
<dbReference type="OrthoDB" id="2959714at2759"/>
<comment type="caution">
    <text evidence="2">The sequence shown here is derived from an EMBL/GenBank/DDBJ whole genome shotgun (WGS) entry which is preliminary data.</text>
</comment>
<gene>
    <name evidence="2" type="ORF">AJ80_03235</name>
</gene>